<dbReference type="GO" id="GO:0005634">
    <property type="term" value="C:nucleus"/>
    <property type="evidence" value="ECO:0007669"/>
    <property type="project" value="UniProtKB-SubCell"/>
</dbReference>
<keyword evidence="8" id="KW-0539">Nucleus</keyword>
<evidence type="ECO:0000256" key="10">
    <source>
        <dbReference type="SAM" id="MobiDB-lite"/>
    </source>
</evidence>
<keyword evidence="4" id="KW-0862">Zinc</keyword>
<evidence type="ECO:0000256" key="1">
    <source>
        <dbReference type="ARBA" id="ARBA00004123"/>
    </source>
</evidence>
<protein>
    <recommendedName>
        <fullName evidence="11">SBP-type domain-containing protein</fullName>
    </recommendedName>
</protein>
<dbReference type="eggNOG" id="ENOG502QTXG">
    <property type="taxonomic scope" value="Eukaryota"/>
</dbReference>
<dbReference type="Gramene" id="OB02G12930.1">
    <property type="protein sequence ID" value="OB02G12930.1"/>
    <property type="gene ID" value="OB02G12930"/>
</dbReference>
<proteinExistence type="predicted"/>
<dbReference type="PANTHER" id="PTHR31251">
    <property type="entry name" value="SQUAMOSA PROMOTER-BINDING-LIKE PROTEIN 4"/>
    <property type="match status" value="1"/>
</dbReference>
<dbReference type="GO" id="GO:0003677">
    <property type="term" value="F:DNA binding"/>
    <property type="evidence" value="ECO:0007669"/>
    <property type="project" value="UniProtKB-KW"/>
</dbReference>
<evidence type="ECO:0000256" key="9">
    <source>
        <dbReference type="PROSITE-ProRule" id="PRU00470"/>
    </source>
</evidence>
<evidence type="ECO:0000256" key="5">
    <source>
        <dbReference type="ARBA" id="ARBA00023015"/>
    </source>
</evidence>
<keyword evidence="5" id="KW-0805">Transcription regulation</keyword>
<feature type="domain" description="SBP-type" evidence="11">
    <location>
        <begin position="384"/>
        <end position="461"/>
    </location>
</feature>
<evidence type="ECO:0000256" key="7">
    <source>
        <dbReference type="ARBA" id="ARBA00023163"/>
    </source>
</evidence>
<evidence type="ECO:0000256" key="2">
    <source>
        <dbReference type="ARBA" id="ARBA00022723"/>
    </source>
</evidence>
<evidence type="ECO:0000256" key="8">
    <source>
        <dbReference type="ARBA" id="ARBA00023242"/>
    </source>
</evidence>
<evidence type="ECO:0000256" key="4">
    <source>
        <dbReference type="ARBA" id="ARBA00022833"/>
    </source>
</evidence>
<dbReference type="InterPro" id="IPR004333">
    <property type="entry name" value="SBP_dom"/>
</dbReference>
<feature type="region of interest" description="Disordered" evidence="10">
    <location>
        <begin position="523"/>
        <end position="543"/>
    </location>
</feature>
<dbReference type="Proteomes" id="UP000006038">
    <property type="component" value="Unassembled WGS sequence"/>
</dbReference>
<dbReference type="PROSITE" id="PS51141">
    <property type="entry name" value="ZF_SBP"/>
    <property type="match status" value="1"/>
</dbReference>
<keyword evidence="3 9" id="KW-0863">Zinc-finger</keyword>
<name>J3L9H6_ORYBR</name>
<dbReference type="AlphaFoldDB" id="J3L9H6"/>
<evidence type="ECO:0000313" key="12">
    <source>
        <dbReference type="EnsemblPlants" id="OB02G12930.1"/>
    </source>
</evidence>
<reference evidence="12" key="1">
    <citation type="submission" date="2013-04" db="UniProtKB">
        <authorList>
            <consortium name="EnsemblPlants"/>
        </authorList>
    </citation>
    <scope>IDENTIFICATION</scope>
</reference>
<evidence type="ECO:0000256" key="3">
    <source>
        <dbReference type="ARBA" id="ARBA00022771"/>
    </source>
</evidence>
<dbReference type="InterPro" id="IPR044817">
    <property type="entry name" value="SBP-like"/>
</dbReference>
<dbReference type="Gene3D" id="4.10.1100.10">
    <property type="entry name" value="Transcription factor, SBP-box domain"/>
    <property type="match status" value="1"/>
</dbReference>
<feature type="region of interest" description="Disordered" evidence="10">
    <location>
        <begin position="1"/>
        <end position="22"/>
    </location>
</feature>
<dbReference type="EnsemblPlants" id="OB02G12930.1">
    <property type="protein sequence ID" value="OB02G12930.1"/>
    <property type="gene ID" value="OB02G12930"/>
</dbReference>
<dbReference type="FunFam" id="4.10.1100.10:FF:000001">
    <property type="entry name" value="Squamosa promoter-binding-like protein 14"/>
    <property type="match status" value="1"/>
</dbReference>
<dbReference type="PANTHER" id="PTHR31251:SF74">
    <property type="entry name" value="SQUAMOSA PROMOTER-BINDING-LIKE PROTEIN 2"/>
    <property type="match status" value="1"/>
</dbReference>
<evidence type="ECO:0000259" key="11">
    <source>
        <dbReference type="PROSITE" id="PS51141"/>
    </source>
</evidence>
<keyword evidence="13" id="KW-1185">Reference proteome</keyword>
<feature type="region of interest" description="Disordered" evidence="10">
    <location>
        <begin position="651"/>
        <end position="678"/>
    </location>
</feature>
<evidence type="ECO:0000313" key="13">
    <source>
        <dbReference type="Proteomes" id="UP000006038"/>
    </source>
</evidence>
<dbReference type="InterPro" id="IPR036893">
    <property type="entry name" value="SBP_sf"/>
</dbReference>
<dbReference type="OMA" id="ICCAPFL"/>
<keyword evidence="7" id="KW-0804">Transcription</keyword>
<keyword evidence="6" id="KW-0238">DNA-binding</keyword>
<dbReference type="Pfam" id="PF03110">
    <property type="entry name" value="SBP"/>
    <property type="match status" value="1"/>
</dbReference>
<sequence length="678" mass="73524">MKEVEKARRLRSPTPRAAASVSGMKNLLRKPKDDLQFLQLQPSVSHQKCTNAKQREHHLSTTTQRQPLRLLVLCKDGLEEQKLSVTLTRSREKGSGRGICMHQLCNEIPSSVQTADYREVSYSFPEKVLIFHHCLPGKIVLQEDTDSCGKRGSSTGLVDIVVFKVRESLEREDIPRRRNSGICCAPFLWEGSKGRLEQQPGSVIGMCSFGMDWNQKSSVLWDWENMPPTGNNTNDNPKNVMHAESKLAVVGVDIGHESAHSSGGTFSSSSEIGYGSSKSSMSVSTGSPSKVGKTIELNFASVEEPGKNMGKGKCKVDDTGTSRSSVVAASRAEPLIGLKLGKRTYFEDVCGGQNVKSSPSGVSAATPSPGLAKKAKVAQQNAPNPYCQVEGCNVDLSSAKTYHRKHRVCEPHSKAPKVVVAGLERRFCQQCSRFHGLTEFDQKKRSCRRRLNDHNARRRKPQPEAISLSSSRLSTILYGDARQQTGLLYGQAPYGQMGSCANSSWDPVPGGFKFTVTKAPWSKPTRTAGVDGTHVSNQQAPSNVLPHGAHHSFDGLMAFKETNVKVLNQGMEASAAASSSAGGPDFERALSLLSINSVGASNLQPGSQMHPSVAAIAGTSNPVMMPSSPAIWQGCLSLDQQAQFQVFDRLGSDDDATPQQLQLPKPPPYGSSQYDQMN</sequence>
<dbReference type="GO" id="GO:0008270">
    <property type="term" value="F:zinc ion binding"/>
    <property type="evidence" value="ECO:0007669"/>
    <property type="project" value="UniProtKB-KW"/>
</dbReference>
<evidence type="ECO:0000256" key="6">
    <source>
        <dbReference type="ARBA" id="ARBA00023125"/>
    </source>
</evidence>
<comment type="subcellular location">
    <subcellularLocation>
        <location evidence="1">Nucleus</location>
    </subcellularLocation>
</comment>
<dbReference type="HOGENOM" id="CLU_026055_2_0_1"/>
<organism evidence="12">
    <name type="scientific">Oryza brachyantha</name>
    <name type="common">malo sina</name>
    <dbReference type="NCBI Taxonomy" id="4533"/>
    <lineage>
        <taxon>Eukaryota</taxon>
        <taxon>Viridiplantae</taxon>
        <taxon>Streptophyta</taxon>
        <taxon>Embryophyta</taxon>
        <taxon>Tracheophyta</taxon>
        <taxon>Spermatophyta</taxon>
        <taxon>Magnoliopsida</taxon>
        <taxon>Liliopsida</taxon>
        <taxon>Poales</taxon>
        <taxon>Poaceae</taxon>
        <taxon>BOP clade</taxon>
        <taxon>Oryzoideae</taxon>
        <taxon>Oryzeae</taxon>
        <taxon>Oryzinae</taxon>
        <taxon>Oryza</taxon>
    </lineage>
</organism>
<dbReference type="SUPFAM" id="SSF103612">
    <property type="entry name" value="SBT domain"/>
    <property type="match status" value="1"/>
</dbReference>
<keyword evidence="2" id="KW-0479">Metal-binding</keyword>
<accession>J3L9H6</accession>